<keyword evidence="2" id="KW-1185">Reference proteome</keyword>
<dbReference type="Proteomes" id="UP000836387">
    <property type="component" value="Unassembled WGS sequence"/>
</dbReference>
<sequence>MGPVIPPSTYPTHFPLPPLPDLECPAKLDRENFKKANTIVTSNLVCLFNLITSIRLDETQDALPYGPVQFWTLLYRYYTIANYRFKSLSEILQRRNYKPFRLVNLDGNSDKVTIEELLEEIAEHLNKIWHLIEEIQNAIQPCVGAQAPGTYDLSSSVPNVSLRECRLWCALNTKEFHQKLQEAKGDKAKLAPIMEDVAAIICARGVIKDKIPVVKLRNSANMVTPYMIFICLGQTENGDRVHDLVHIGCTREWMTQWDELFQLRNNARNSRLGEATIDAWRDLYHRLVALDTEASATGKSDVERRTAILNVREALLKGDENALPESGKRLLAENLRACNTHQGQAFKQVEWFQVVPVTCCYICKSSMDWKEVRDPDIAGSVKIQLANRRNCPHSCAEVATSGYCDYITRQAM</sequence>
<accession>A0ACA9TLL2</accession>
<evidence type="ECO:0000313" key="1">
    <source>
        <dbReference type="EMBL" id="CAG9941687.1"/>
    </source>
</evidence>
<organism evidence="1 2">
    <name type="scientific">Clonostachys rosea f. rosea IK726</name>
    <dbReference type="NCBI Taxonomy" id="1349383"/>
    <lineage>
        <taxon>Eukaryota</taxon>
        <taxon>Fungi</taxon>
        <taxon>Dikarya</taxon>
        <taxon>Ascomycota</taxon>
        <taxon>Pezizomycotina</taxon>
        <taxon>Sordariomycetes</taxon>
        <taxon>Hypocreomycetidae</taxon>
        <taxon>Hypocreales</taxon>
        <taxon>Bionectriaceae</taxon>
        <taxon>Clonostachys</taxon>
    </lineage>
</organism>
<proteinExistence type="predicted"/>
<protein>
    <submittedName>
        <fullName evidence="1">Uncharacterized protein</fullName>
    </submittedName>
</protein>
<dbReference type="EMBL" id="CADEHS020000005">
    <property type="protein sequence ID" value="CAG9941687.1"/>
    <property type="molecule type" value="Genomic_DNA"/>
</dbReference>
<name>A0ACA9TLL2_BIOOC</name>
<reference evidence="1" key="2">
    <citation type="submission" date="2021-10" db="EMBL/GenBank/DDBJ databases">
        <authorList>
            <person name="Piombo E."/>
        </authorList>
    </citation>
    <scope>NUCLEOTIDE SEQUENCE</scope>
</reference>
<comment type="caution">
    <text evidence="1">The sequence shown here is derived from an EMBL/GenBank/DDBJ whole genome shotgun (WGS) entry which is preliminary data.</text>
</comment>
<reference evidence="1" key="1">
    <citation type="submission" date="2020-04" db="EMBL/GenBank/DDBJ databases">
        <authorList>
            <person name="Broberg M."/>
        </authorList>
    </citation>
    <scope>NUCLEOTIDE SEQUENCE</scope>
</reference>
<evidence type="ECO:0000313" key="2">
    <source>
        <dbReference type="Proteomes" id="UP000836387"/>
    </source>
</evidence>
<gene>
    <name evidence="1" type="ORF">CRV2_00003121</name>
</gene>